<name>A0A494VNW6_9SPHI</name>
<dbReference type="InterPro" id="IPR001509">
    <property type="entry name" value="Epimerase_deHydtase"/>
</dbReference>
<organism evidence="2 3">
    <name type="scientific">Mucilaginibacter celer</name>
    <dbReference type="NCBI Taxonomy" id="2305508"/>
    <lineage>
        <taxon>Bacteria</taxon>
        <taxon>Pseudomonadati</taxon>
        <taxon>Bacteroidota</taxon>
        <taxon>Sphingobacteriia</taxon>
        <taxon>Sphingobacteriales</taxon>
        <taxon>Sphingobacteriaceae</taxon>
        <taxon>Mucilaginibacter</taxon>
    </lineage>
</organism>
<dbReference type="RefSeq" id="WP_119410710.1">
    <property type="nucleotide sequence ID" value="NZ_CP032869.1"/>
</dbReference>
<gene>
    <name evidence="2" type="ORF">HYN43_018220</name>
</gene>
<keyword evidence="3" id="KW-1185">Reference proteome</keyword>
<dbReference type="SUPFAM" id="SSF51735">
    <property type="entry name" value="NAD(P)-binding Rossmann-fold domains"/>
    <property type="match status" value="1"/>
</dbReference>
<protein>
    <submittedName>
        <fullName evidence="2">NAD-dependent epimerase/dehydratase family protein</fullName>
    </submittedName>
</protein>
<dbReference type="InterPro" id="IPR050177">
    <property type="entry name" value="Lipid_A_modif_metabolic_enz"/>
</dbReference>
<evidence type="ECO:0000259" key="1">
    <source>
        <dbReference type="Pfam" id="PF01370"/>
    </source>
</evidence>
<dbReference type="Proteomes" id="UP000270046">
    <property type="component" value="Chromosome"/>
</dbReference>
<reference evidence="2 3" key="1">
    <citation type="submission" date="2018-10" db="EMBL/GenBank/DDBJ databases">
        <title>Genome sequencing of Mucilaginibacter sp. HYN0043.</title>
        <authorList>
            <person name="Kim M."/>
            <person name="Yi H."/>
        </authorList>
    </citation>
    <scope>NUCLEOTIDE SEQUENCE [LARGE SCALE GENOMIC DNA]</scope>
    <source>
        <strain evidence="2 3">HYN0043</strain>
    </source>
</reference>
<feature type="domain" description="NAD-dependent epimerase/dehydratase" evidence="1">
    <location>
        <begin position="7"/>
        <end position="209"/>
    </location>
</feature>
<dbReference type="InterPro" id="IPR036291">
    <property type="entry name" value="NAD(P)-bd_dom_sf"/>
</dbReference>
<evidence type="ECO:0000313" key="2">
    <source>
        <dbReference type="EMBL" id="AYL97126.1"/>
    </source>
</evidence>
<dbReference type="KEGG" id="muh:HYN43_018220"/>
<evidence type="ECO:0000313" key="3">
    <source>
        <dbReference type="Proteomes" id="UP000270046"/>
    </source>
</evidence>
<dbReference type="AlphaFoldDB" id="A0A494VNW6"/>
<dbReference type="OrthoDB" id="9803010at2"/>
<dbReference type="PANTHER" id="PTHR43245:SF13">
    <property type="entry name" value="UDP-D-APIOSE_UDP-D-XYLOSE SYNTHASE 2"/>
    <property type="match status" value="1"/>
</dbReference>
<dbReference type="PANTHER" id="PTHR43245">
    <property type="entry name" value="BIFUNCTIONAL POLYMYXIN RESISTANCE PROTEIN ARNA"/>
    <property type="match status" value="1"/>
</dbReference>
<proteinExistence type="predicted"/>
<dbReference type="EMBL" id="CP032869">
    <property type="protein sequence ID" value="AYL97126.1"/>
    <property type="molecule type" value="Genomic_DNA"/>
</dbReference>
<dbReference type="Gene3D" id="3.40.50.720">
    <property type="entry name" value="NAD(P)-binding Rossmann-like Domain"/>
    <property type="match status" value="1"/>
</dbReference>
<dbReference type="Pfam" id="PF01370">
    <property type="entry name" value="Epimerase"/>
    <property type="match status" value="1"/>
</dbReference>
<sequence>MSNIKTILITGINGYLGSRMAKTLLANYKVVGLEYSLNNLFRLEGLDIKMYSVENGVPDELFTDQKIDAIIHAATFYGRLNEQIATMANANLFVPFDLLDKAIKNNCSLFINTDTVLDRFVSTYALTKRQFQEWLYMRRSEIKVINMQLEHFYGPGCSNTNFITAMIERMRNNEPQIDLTKGEQLRDFVYVDDVMSAYLTVLDKLDTIEAAYSGYQVGSDKLLYVKDVLLAIKEYTGSTSSLNFGAVPYRENELMKSEVDNSGLKALGWKPEHSFEEGLALTADSN</sequence>
<accession>A0A494VNW6</accession>